<dbReference type="STRING" id="767519.SAMN05216559_1537"/>
<evidence type="ECO:0000313" key="3">
    <source>
        <dbReference type="Proteomes" id="UP000199062"/>
    </source>
</evidence>
<dbReference type="Proteomes" id="UP000199062">
    <property type="component" value="Unassembled WGS sequence"/>
</dbReference>
<organism evidence="2 3">
    <name type="scientific">Halomicrobium zhouii</name>
    <dbReference type="NCBI Taxonomy" id="767519"/>
    <lineage>
        <taxon>Archaea</taxon>
        <taxon>Methanobacteriati</taxon>
        <taxon>Methanobacteriota</taxon>
        <taxon>Stenosarchaea group</taxon>
        <taxon>Halobacteria</taxon>
        <taxon>Halobacteriales</taxon>
        <taxon>Haloarculaceae</taxon>
        <taxon>Halomicrobium</taxon>
    </lineage>
</organism>
<evidence type="ECO:0000256" key="1">
    <source>
        <dbReference type="SAM" id="Phobius"/>
    </source>
</evidence>
<sequence length="252" mass="27431">MTDRAASEVLSFALVFGLVVASVAIVSVSGLGSLESARDAEQMNNAERAFDVLGDNMADIYERGAPSRATEVSLGESQLYTDENVSINVTVKDSAGNPTTVTRDIRPIVYDGDRERELVYEAGAVFRVERQGALVLQEPPFVVENDRVMIPVVAAQSSSVESTGGSTVLLRANNRGTDVVVSDSRGSVDSLYFNISSPRNELWRDYFVDDPDFDCGATPIETINGEEYLECEHSNPRVVHVVVYDIGVTIDR</sequence>
<dbReference type="OrthoDB" id="118051at2157"/>
<evidence type="ECO:0000313" key="2">
    <source>
        <dbReference type="EMBL" id="SFR94488.1"/>
    </source>
</evidence>
<keyword evidence="1" id="KW-0812">Transmembrane</keyword>
<dbReference type="RefSeq" id="WP_089815425.1">
    <property type="nucleotide sequence ID" value="NZ_FOZK01000001.1"/>
</dbReference>
<keyword evidence="3" id="KW-1185">Reference proteome</keyword>
<feature type="transmembrane region" description="Helical" evidence="1">
    <location>
        <begin position="12"/>
        <end position="34"/>
    </location>
</feature>
<dbReference type="EMBL" id="FOZK01000001">
    <property type="protein sequence ID" value="SFR94488.1"/>
    <property type="molecule type" value="Genomic_DNA"/>
</dbReference>
<gene>
    <name evidence="2" type="ORF">SAMN05216559_1537</name>
</gene>
<protein>
    <submittedName>
        <fullName evidence="2">Uncharacterized protein</fullName>
    </submittedName>
</protein>
<name>A0A1I6KTY6_9EURY</name>
<dbReference type="Pfam" id="PF23960">
    <property type="entry name" value="DUF7289"/>
    <property type="match status" value="1"/>
</dbReference>
<proteinExistence type="predicted"/>
<accession>A0A1I6KTY6</accession>
<dbReference type="InterPro" id="IPR055713">
    <property type="entry name" value="DUF7289"/>
</dbReference>
<keyword evidence="1" id="KW-1133">Transmembrane helix</keyword>
<dbReference type="AlphaFoldDB" id="A0A1I6KTY6"/>
<reference evidence="2 3" key="1">
    <citation type="submission" date="2016-10" db="EMBL/GenBank/DDBJ databases">
        <authorList>
            <person name="de Groot N.N."/>
        </authorList>
    </citation>
    <scope>NUCLEOTIDE SEQUENCE [LARGE SCALE GENOMIC DNA]</scope>
    <source>
        <strain evidence="2 3">CGMCC 1.10457</strain>
    </source>
</reference>
<keyword evidence="1" id="KW-0472">Membrane</keyword>